<sequence length="540" mass="60096">MSTSQSPASETFLTNLERACTLYSSLPAFKIPILRELEPSFSSEPTPKTTPDPEILGYTSITFSQFHTDVLSYARYWFRILQDDKIPMGIIGVTYIDVVYFYSLLRAGYIPHLISGALSPRDTIIGDMLHSSGARALIRYQPVDVVAGVPSYALPTHSEVYKQQKDDQELPEVPKPDMNDVSFLLHSTGTSGPPKVNRVTYRMAETILRKVRVLNMPLGKGKGQEVDSWITLSDYAKHTVLPGRFYHGTCTVQQTTPTPSPTEIRAMGLTRGSFFPALLSRYISQPELGMLEVLRGLNGIITGGVNLRREDEELAWESGVNLINVYGNTECGIPMLVGGWRGGAVETRHPRLLACVPELGFAYEFRVQDDSEKDLKELVVLPHSSDNPFGPDEGREFHTGDLFQCVGEEGLWEWKGREIDYIKAFNGCRVDAAAMETQIRTLCSDLISECVVVGTGRPSPTIVVEPLPHTEADMELAKEVFSRISKAEFHLRSPSWGQIAHEGMIIVVPKGSLPRTAIKGNISRMRVEEMEVVKERFNGV</sequence>
<dbReference type="AlphaFoldDB" id="A0AAW0CZ70"/>
<keyword evidence="3" id="KW-1185">Reference proteome</keyword>
<dbReference type="Pfam" id="PF00501">
    <property type="entry name" value="AMP-binding"/>
    <property type="match status" value="1"/>
</dbReference>
<proteinExistence type="predicted"/>
<evidence type="ECO:0000313" key="2">
    <source>
        <dbReference type="EMBL" id="KAK7043981.1"/>
    </source>
</evidence>
<comment type="caution">
    <text evidence="2">The sequence shown here is derived from an EMBL/GenBank/DDBJ whole genome shotgun (WGS) entry which is preliminary data.</text>
</comment>
<dbReference type="InterPro" id="IPR000873">
    <property type="entry name" value="AMP-dep_synth/lig_dom"/>
</dbReference>
<feature type="domain" description="AMP-dependent synthetase/ligase" evidence="1">
    <location>
        <begin position="49"/>
        <end position="346"/>
    </location>
</feature>
<dbReference type="Gene3D" id="3.40.50.12780">
    <property type="entry name" value="N-terminal domain of ligase-like"/>
    <property type="match status" value="1"/>
</dbReference>
<reference evidence="2 3" key="1">
    <citation type="submission" date="2024-01" db="EMBL/GenBank/DDBJ databases">
        <title>A draft genome for a cacao thread blight-causing isolate of Paramarasmius palmivorus.</title>
        <authorList>
            <person name="Baruah I.K."/>
            <person name="Bukari Y."/>
            <person name="Amoako-Attah I."/>
            <person name="Meinhardt L.W."/>
            <person name="Bailey B.A."/>
            <person name="Cohen S.P."/>
        </authorList>
    </citation>
    <scope>NUCLEOTIDE SEQUENCE [LARGE SCALE GENOMIC DNA]</scope>
    <source>
        <strain evidence="2 3">GH-12</strain>
    </source>
</reference>
<evidence type="ECO:0000313" key="3">
    <source>
        <dbReference type="Proteomes" id="UP001383192"/>
    </source>
</evidence>
<dbReference type="Pfam" id="PF23562">
    <property type="entry name" value="AMP-binding_C_3"/>
    <property type="match status" value="1"/>
</dbReference>
<protein>
    <recommendedName>
        <fullName evidence="1">AMP-dependent synthetase/ligase domain-containing protein</fullName>
    </recommendedName>
</protein>
<dbReference type="InterPro" id="IPR042099">
    <property type="entry name" value="ANL_N_sf"/>
</dbReference>
<evidence type="ECO:0000259" key="1">
    <source>
        <dbReference type="Pfam" id="PF00501"/>
    </source>
</evidence>
<dbReference type="PROSITE" id="PS00455">
    <property type="entry name" value="AMP_BINDING"/>
    <property type="match status" value="1"/>
</dbReference>
<dbReference type="EMBL" id="JAYKXP010000027">
    <property type="protein sequence ID" value="KAK7043981.1"/>
    <property type="molecule type" value="Genomic_DNA"/>
</dbReference>
<organism evidence="2 3">
    <name type="scientific">Paramarasmius palmivorus</name>
    <dbReference type="NCBI Taxonomy" id="297713"/>
    <lineage>
        <taxon>Eukaryota</taxon>
        <taxon>Fungi</taxon>
        <taxon>Dikarya</taxon>
        <taxon>Basidiomycota</taxon>
        <taxon>Agaricomycotina</taxon>
        <taxon>Agaricomycetes</taxon>
        <taxon>Agaricomycetidae</taxon>
        <taxon>Agaricales</taxon>
        <taxon>Marasmiineae</taxon>
        <taxon>Marasmiaceae</taxon>
        <taxon>Paramarasmius</taxon>
    </lineage>
</organism>
<name>A0AAW0CZ70_9AGAR</name>
<dbReference type="SUPFAM" id="SSF56801">
    <property type="entry name" value="Acetyl-CoA synthetase-like"/>
    <property type="match status" value="1"/>
</dbReference>
<gene>
    <name evidence="2" type="ORF">VNI00_008149</name>
</gene>
<dbReference type="InterPro" id="IPR020845">
    <property type="entry name" value="AMP-binding_CS"/>
</dbReference>
<dbReference type="Proteomes" id="UP001383192">
    <property type="component" value="Unassembled WGS sequence"/>
</dbReference>
<accession>A0AAW0CZ70</accession>